<dbReference type="GO" id="GO:0009360">
    <property type="term" value="C:DNA polymerase III complex"/>
    <property type="evidence" value="ECO:0007669"/>
    <property type="project" value="TreeGrafter"/>
</dbReference>
<proteinExistence type="predicted"/>
<protein>
    <submittedName>
        <fullName evidence="5">DNA polymerase III subunit delta</fullName>
    </submittedName>
</protein>
<dbReference type="GO" id="GO:0003677">
    <property type="term" value="F:DNA binding"/>
    <property type="evidence" value="ECO:0007669"/>
    <property type="project" value="InterPro"/>
</dbReference>
<keyword evidence="2" id="KW-0548">Nucleotidyltransferase</keyword>
<dbReference type="InParanoid" id="A0A7G1G8Z0"/>
<keyword evidence="4" id="KW-0239">DNA-directed DNA polymerase</keyword>
<dbReference type="RefSeq" id="WP_190614758.1">
    <property type="nucleotide sequence ID" value="NZ_AP018712.1"/>
</dbReference>
<dbReference type="GO" id="GO:0006261">
    <property type="term" value="P:DNA-templated DNA replication"/>
    <property type="evidence" value="ECO:0007669"/>
    <property type="project" value="TreeGrafter"/>
</dbReference>
<dbReference type="PANTHER" id="PTHR34388:SF1">
    <property type="entry name" value="DNA POLYMERASE III SUBUNIT DELTA"/>
    <property type="match status" value="1"/>
</dbReference>
<evidence type="ECO:0000313" key="5">
    <source>
        <dbReference type="EMBL" id="BBE31906.1"/>
    </source>
</evidence>
<name>A0A7G1G8Z0_9BACT</name>
<keyword evidence="6" id="KW-1185">Reference proteome</keyword>
<evidence type="ECO:0000256" key="2">
    <source>
        <dbReference type="ARBA" id="ARBA00022695"/>
    </source>
</evidence>
<gene>
    <name evidence="5" type="ORF">OSSY52_20470</name>
</gene>
<reference evidence="5 6" key="1">
    <citation type="submission" date="2018-06" db="EMBL/GenBank/DDBJ databases">
        <title>Genome sequencing of Oceanotoga sp. sy52.</title>
        <authorList>
            <person name="Mori K."/>
        </authorList>
    </citation>
    <scope>NUCLEOTIDE SEQUENCE [LARGE SCALE GENOMIC DNA]</scope>
    <source>
        <strain evidence="6">sy52</strain>
    </source>
</reference>
<accession>A0A7G1G8Z0</accession>
<evidence type="ECO:0000256" key="3">
    <source>
        <dbReference type="ARBA" id="ARBA00022705"/>
    </source>
</evidence>
<dbReference type="InterPro" id="IPR005790">
    <property type="entry name" value="DNA_polIII_delta"/>
</dbReference>
<dbReference type="AlphaFoldDB" id="A0A7G1G8Z0"/>
<evidence type="ECO:0000256" key="1">
    <source>
        <dbReference type="ARBA" id="ARBA00022679"/>
    </source>
</evidence>
<dbReference type="InterPro" id="IPR027417">
    <property type="entry name" value="P-loop_NTPase"/>
</dbReference>
<dbReference type="SUPFAM" id="SSF52540">
    <property type="entry name" value="P-loop containing nucleoside triphosphate hydrolases"/>
    <property type="match status" value="1"/>
</dbReference>
<dbReference type="KEGG" id="ocy:OSSY52_20470"/>
<dbReference type="EMBL" id="AP018712">
    <property type="protein sequence ID" value="BBE31906.1"/>
    <property type="molecule type" value="Genomic_DNA"/>
</dbReference>
<dbReference type="Proteomes" id="UP000516361">
    <property type="component" value="Chromosome"/>
</dbReference>
<dbReference type="PANTHER" id="PTHR34388">
    <property type="entry name" value="DNA POLYMERASE III SUBUNIT DELTA"/>
    <property type="match status" value="1"/>
</dbReference>
<evidence type="ECO:0000313" key="6">
    <source>
        <dbReference type="Proteomes" id="UP000516361"/>
    </source>
</evidence>
<organism evidence="5 6">
    <name type="scientific">Tepiditoga spiralis</name>
    <dbReference type="NCBI Taxonomy" id="2108365"/>
    <lineage>
        <taxon>Bacteria</taxon>
        <taxon>Thermotogati</taxon>
        <taxon>Thermotogota</taxon>
        <taxon>Thermotogae</taxon>
        <taxon>Petrotogales</taxon>
        <taxon>Petrotogaceae</taxon>
        <taxon>Tepiditoga</taxon>
    </lineage>
</organism>
<keyword evidence="3" id="KW-0235">DNA replication</keyword>
<keyword evidence="1" id="KW-0808">Transferase</keyword>
<evidence type="ECO:0000256" key="4">
    <source>
        <dbReference type="ARBA" id="ARBA00022932"/>
    </source>
</evidence>
<sequence length="318" mass="38039">MKKILIYGDSLIKKELIIKKFFTNNNFEKLSKENYTFEKINTLLSTRGMFTKKKDILIENFDDFKTSQKKEITSLLNNEILTDGILIVSSKKEIKNINFDEKKKAFLPKPWEEDKWIKFINELAEPKKIKNEASEYLLSLLGNNDLYLYGEIKKLKIYSNEFITFNDVVEIGSNFSKSNLEDFFYYLSSKKINEVIKHFKNISNNDFDSIMFNSFAFKYFFDLYKVISFVEKKNKYTWPEVEKIKNETKVNSQRVRNFLGINFKNDKIKKINLVKLYEIKELRNILIEIEKIDRKLKIGADHRVIFLDFFEKVCRYEN</sequence>
<dbReference type="FunCoup" id="A0A7G1G8Z0">
    <property type="interactions" value="94"/>
</dbReference>
<dbReference type="GO" id="GO:0003887">
    <property type="term" value="F:DNA-directed DNA polymerase activity"/>
    <property type="evidence" value="ECO:0007669"/>
    <property type="project" value="UniProtKB-KW"/>
</dbReference>
<dbReference type="Gene3D" id="1.20.272.10">
    <property type="match status" value="1"/>
</dbReference>